<proteinExistence type="predicted"/>
<gene>
    <name evidence="1" type="ORF">JG688_00003900</name>
</gene>
<accession>A0A8J5J2H5</accession>
<dbReference type="Proteomes" id="UP000709295">
    <property type="component" value="Unassembled WGS sequence"/>
</dbReference>
<protein>
    <submittedName>
        <fullName evidence="1">Uncharacterized protein</fullName>
    </submittedName>
</protein>
<organism evidence="1 2">
    <name type="scientific">Phytophthora aleatoria</name>
    <dbReference type="NCBI Taxonomy" id="2496075"/>
    <lineage>
        <taxon>Eukaryota</taxon>
        <taxon>Sar</taxon>
        <taxon>Stramenopiles</taxon>
        <taxon>Oomycota</taxon>
        <taxon>Peronosporomycetes</taxon>
        <taxon>Peronosporales</taxon>
        <taxon>Peronosporaceae</taxon>
        <taxon>Phytophthora</taxon>
    </lineage>
</organism>
<sequence>MLSAPAESVDIDAFIDSYLSESKFWVGLATADADSLRAACFRRGINIEGFYERDEYIEALWWSRLETLEQQLPSASKLSHLFQDQRTHQKKLFQHQCDEQTLLFQHEFNQLQSFFQTHQLSPEQQQRYLHHLQQRQLENQQQSRELQLTSHQTLLHQQQQHLISTKLLQMGHYHQNQSIAVSQNESNAVMVRHGFSLPNFVPTTISLDYNASLQNFGALREPFVVSTANESWFCVPDSTPTSRLEYGQALNSRTQVVVDTGNEA</sequence>
<reference evidence="1" key="1">
    <citation type="submission" date="2021-01" db="EMBL/GenBank/DDBJ databases">
        <title>Phytophthora aleatoria, a newly-described species from Pinus radiata is distinct from Phytophthora cactorum isolates based on comparative genomics.</title>
        <authorList>
            <person name="Mcdougal R."/>
            <person name="Panda P."/>
            <person name="Williams N."/>
            <person name="Studholme D.J."/>
        </authorList>
    </citation>
    <scope>NUCLEOTIDE SEQUENCE</scope>
    <source>
        <strain evidence="1">NZFS 4037</strain>
    </source>
</reference>
<evidence type="ECO:0000313" key="2">
    <source>
        <dbReference type="Proteomes" id="UP000709295"/>
    </source>
</evidence>
<comment type="caution">
    <text evidence="1">The sequence shown here is derived from an EMBL/GenBank/DDBJ whole genome shotgun (WGS) entry which is preliminary data.</text>
</comment>
<dbReference type="AlphaFoldDB" id="A0A8J5J2H5"/>
<dbReference type="EMBL" id="JAENGY010000129">
    <property type="protein sequence ID" value="KAG6972610.1"/>
    <property type="molecule type" value="Genomic_DNA"/>
</dbReference>
<evidence type="ECO:0000313" key="1">
    <source>
        <dbReference type="EMBL" id="KAG6972610.1"/>
    </source>
</evidence>
<name>A0A8J5J2H5_9STRA</name>
<keyword evidence="2" id="KW-1185">Reference proteome</keyword>